<dbReference type="EMBL" id="CCRF01000022">
    <property type="protein sequence ID" value="CEE00448.1"/>
    <property type="molecule type" value="Genomic_DNA"/>
</dbReference>
<dbReference type="GO" id="GO:0016787">
    <property type="term" value="F:hydrolase activity"/>
    <property type="evidence" value="ECO:0007669"/>
    <property type="project" value="UniProtKB-KW"/>
</dbReference>
<dbReference type="RefSeq" id="WP_034767933.1">
    <property type="nucleotide sequence ID" value="NZ_CCRF01000022.1"/>
</dbReference>
<evidence type="ECO:0000313" key="3">
    <source>
        <dbReference type="Proteomes" id="UP000040576"/>
    </source>
</evidence>
<dbReference type="InterPro" id="IPR000073">
    <property type="entry name" value="AB_hydrolase_1"/>
</dbReference>
<dbReference type="SUPFAM" id="SSF53474">
    <property type="entry name" value="alpha/beta-Hydrolases"/>
    <property type="match status" value="1"/>
</dbReference>
<feature type="domain" description="AB hydrolase-1" evidence="1">
    <location>
        <begin position="127"/>
        <end position="335"/>
    </location>
</feature>
<name>A0A090IVL6_9BACI</name>
<proteinExistence type="predicted"/>
<gene>
    <name evidence="2" type="ORF">BT1A1_0593</name>
</gene>
<dbReference type="Proteomes" id="UP000040576">
    <property type="component" value="Unassembled WGS sequence"/>
</dbReference>
<dbReference type="Pfam" id="PF00561">
    <property type="entry name" value="Abhydrolase_1"/>
    <property type="match status" value="1"/>
</dbReference>
<dbReference type="Gene3D" id="3.40.50.1820">
    <property type="entry name" value="alpha/beta hydrolase"/>
    <property type="match status" value="1"/>
</dbReference>
<evidence type="ECO:0000259" key="1">
    <source>
        <dbReference type="Pfam" id="PF00561"/>
    </source>
</evidence>
<keyword evidence="3" id="KW-1185">Reference proteome</keyword>
<evidence type="ECO:0000313" key="2">
    <source>
        <dbReference type="EMBL" id="CEE00448.1"/>
    </source>
</evidence>
<protein>
    <submittedName>
        <fullName evidence="2">Hydrolase, alpha/beta domain protein</fullName>
    </submittedName>
</protein>
<dbReference type="InterPro" id="IPR029058">
    <property type="entry name" value="AB_hydrolase_fold"/>
</dbReference>
<reference evidence="2 3" key="1">
    <citation type="submission" date="2014-07" db="EMBL/GenBank/DDBJ databases">
        <authorList>
            <person name="Wibberg Daniel"/>
        </authorList>
    </citation>
    <scope>NUCLEOTIDE SEQUENCE [LARGE SCALE GENOMIC DNA]</scope>
</reference>
<dbReference type="PRINTS" id="PR00111">
    <property type="entry name" value="ABHYDROLASE"/>
</dbReference>
<sequence>MAIFTGNKQFDFQIDRFTSPFLDNPCVRQDRKEIGSFINDFHTWFYWWSNKAKEYEQNNEFKIAANYYKAAMFYLKKDDPEKQMLYDSFIRNFYKSYDDFDFERKEVPYEGSYLPTLLLKNPNAQRTLLVLGGFDGYLEEVASFFKYMKNTDYNILLFDGPGQGNTSSQGLAFIPNFEKPVSKILNYFSLNEVDAIGLSWGGYLVLRAAAFEKRINKVITMDIFYSPMDTVRMNLGFLKFTCLSILLRMKAESLINKVINKIATKDIDMMWKLNNGYQLTGENNPYDLINNLKRHNAKSILRLINQDCLLLAGKEDQYVPYKRLYTIQKGLTNSKNIQTKLFTKETGGEQHCQVGRMDLAFNEIIKFLKA</sequence>
<accession>A0A090IVL6</accession>
<organism evidence="2 3">
    <name type="scientific">Caldibacillus thermoamylovorans</name>
    <dbReference type="NCBI Taxonomy" id="35841"/>
    <lineage>
        <taxon>Bacteria</taxon>
        <taxon>Bacillati</taxon>
        <taxon>Bacillota</taxon>
        <taxon>Bacilli</taxon>
        <taxon>Bacillales</taxon>
        <taxon>Bacillaceae</taxon>
        <taxon>Caldibacillus</taxon>
    </lineage>
</organism>
<keyword evidence="2" id="KW-0378">Hydrolase</keyword>
<dbReference type="AlphaFoldDB" id="A0A090IVL6"/>